<dbReference type="PROSITE" id="PS51915">
    <property type="entry name" value="ZAD"/>
    <property type="match status" value="1"/>
</dbReference>
<dbReference type="InterPro" id="IPR012934">
    <property type="entry name" value="Znf_AD"/>
</dbReference>
<reference evidence="13" key="1">
    <citation type="submission" date="2021-03" db="EMBL/GenBank/DDBJ databases">
        <title>Chromosome level genome of the anhydrobiotic midge Polypedilum vanderplanki.</title>
        <authorList>
            <person name="Yoshida Y."/>
            <person name="Kikawada T."/>
            <person name="Gusev O."/>
        </authorList>
    </citation>
    <scope>NUCLEOTIDE SEQUENCE</scope>
    <source>
        <strain evidence="13">NIAS01</strain>
        <tissue evidence="13">Whole body or cell culture</tissue>
    </source>
</reference>
<evidence type="ECO:0000259" key="10">
    <source>
        <dbReference type="PROSITE" id="PS50157"/>
    </source>
</evidence>
<protein>
    <recommendedName>
        <fullName evidence="15">Zinc finger protein</fullName>
    </recommendedName>
</protein>
<dbReference type="Pfam" id="PF07776">
    <property type="entry name" value="zf-AD"/>
    <property type="match status" value="1"/>
</dbReference>
<keyword evidence="1 8" id="KW-0479">Metal-binding</keyword>
<feature type="coiled-coil region" evidence="9">
    <location>
        <begin position="201"/>
        <end position="235"/>
    </location>
</feature>
<dbReference type="GO" id="GO:0005634">
    <property type="term" value="C:nucleus"/>
    <property type="evidence" value="ECO:0007669"/>
    <property type="project" value="InterPro"/>
</dbReference>
<evidence type="ECO:0000256" key="8">
    <source>
        <dbReference type="PROSITE-ProRule" id="PRU01263"/>
    </source>
</evidence>
<evidence type="ECO:0000256" key="1">
    <source>
        <dbReference type="ARBA" id="ARBA00022723"/>
    </source>
</evidence>
<name>A0A9J6BCT7_POLVA</name>
<evidence type="ECO:0008006" key="15">
    <source>
        <dbReference type="Google" id="ProtNLM"/>
    </source>
</evidence>
<gene>
    <name evidence="13" type="ORF">PVAND_015626</name>
</gene>
<evidence type="ECO:0000259" key="11">
    <source>
        <dbReference type="PROSITE" id="PS50950"/>
    </source>
</evidence>
<keyword evidence="3 6" id="KW-0863">Zinc-finger</keyword>
<feature type="domain" description="ZAD" evidence="12">
    <location>
        <begin position="138"/>
        <end position="214"/>
    </location>
</feature>
<feature type="domain" description="THAP-type" evidence="11">
    <location>
        <begin position="1"/>
        <end position="84"/>
    </location>
</feature>
<accession>A0A9J6BCT7</accession>
<dbReference type="SMART" id="SM00355">
    <property type="entry name" value="ZnF_C2H2"/>
    <property type="match status" value="7"/>
</dbReference>
<keyword evidence="5 7" id="KW-0238">DNA-binding</keyword>
<evidence type="ECO:0000313" key="13">
    <source>
        <dbReference type="EMBL" id="KAG5667652.1"/>
    </source>
</evidence>
<keyword evidence="2" id="KW-0677">Repeat</keyword>
<dbReference type="SUPFAM" id="SSF57667">
    <property type="entry name" value="beta-beta-alpha zinc fingers"/>
    <property type="match status" value="1"/>
</dbReference>
<evidence type="ECO:0000313" key="14">
    <source>
        <dbReference type="Proteomes" id="UP001107558"/>
    </source>
</evidence>
<evidence type="ECO:0000256" key="4">
    <source>
        <dbReference type="ARBA" id="ARBA00022833"/>
    </source>
</evidence>
<sequence>MVIKCAVLGCTSKDTDEGINFFPFPRVSKKYGDLKKIWIEFTRRRHRNFDNEKFCDLHFEKKCFFVKGKSDNVCLKKGSVPTIYYENGIKIEVPYNIQYQKYYGIEADKMYRETENSAFDHESELIKMRYKMLKNLKNYCRFCLTNNKAAKCIALNSLDSYQINPIEILEMIGCSIEHNSTFSDIICEDCFLKVIEFYKFSKKCQEKQKEFLAELENLDEKIQKVQRVNRTSQNETIPWFKVEITEEINENGTSVFINDEITEDLKNEQMEETISMEEEALDPSETEEFVDFPITFEDETEVIKRPLRNPPNKNGRRENFNERQYECFFCRLKFKGRTVYKKHDCTVKERECPVPGCGKMFSNQGSYSGHITRIHGMPRVSRQFCPGCRIYFQMSAFDFKEHCRTCEQTSAIKNEIIKCELCKKECDGLEAYTAHKLFHATEKLIERVDENGVTTYAQPKYDKDEKICDICGKVLTNYKNLRKHKVNVHLVDFTGEMYYCDLCPVKKPTRRLIYDHMKSVHIINWHTCSICGKSFKSRRLLARHNLYMHERHRLNIRCQICPHKPGFSATIYLEQHMKKNHGDNSTRSLNRFKCDFGFCDATYAKQSSLEQHKIKMHGYYQI</sequence>
<feature type="domain" description="C2H2-type" evidence="10">
    <location>
        <begin position="592"/>
        <end position="617"/>
    </location>
</feature>
<evidence type="ECO:0000259" key="12">
    <source>
        <dbReference type="PROSITE" id="PS51915"/>
    </source>
</evidence>
<feature type="binding site" evidence="8">
    <location>
        <position position="190"/>
    </location>
    <ligand>
        <name>Zn(2+)</name>
        <dbReference type="ChEBI" id="CHEBI:29105"/>
    </ligand>
</feature>
<feature type="domain" description="C2H2-type" evidence="10">
    <location>
        <begin position="466"/>
        <end position="489"/>
    </location>
</feature>
<keyword evidence="4 8" id="KW-0862">Zinc</keyword>
<evidence type="ECO:0000256" key="5">
    <source>
        <dbReference type="ARBA" id="ARBA00023125"/>
    </source>
</evidence>
<keyword evidence="9" id="KW-0175">Coiled coil</keyword>
<dbReference type="AlphaFoldDB" id="A0A9J6BCT7"/>
<dbReference type="GO" id="GO:0008270">
    <property type="term" value="F:zinc ion binding"/>
    <property type="evidence" value="ECO:0007669"/>
    <property type="project" value="UniProtKB-UniRule"/>
</dbReference>
<dbReference type="Pfam" id="PF00096">
    <property type="entry name" value="zf-C2H2"/>
    <property type="match status" value="2"/>
</dbReference>
<dbReference type="Gene3D" id="3.30.160.60">
    <property type="entry name" value="Classic Zinc Finger"/>
    <property type="match status" value="2"/>
</dbReference>
<feature type="domain" description="C2H2-type" evidence="10">
    <location>
        <begin position="350"/>
        <end position="380"/>
    </location>
</feature>
<dbReference type="EMBL" id="JADBJN010000004">
    <property type="protein sequence ID" value="KAG5667652.1"/>
    <property type="molecule type" value="Genomic_DNA"/>
</dbReference>
<dbReference type="InterPro" id="IPR013087">
    <property type="entry name" value="Znf_C2H2_type"/>
</dbReference>
<dbReference type="GO" id="GO:0010468">
    <property type="term" value="P:regulation of gene expression"/>
    <property type="evidence" value="ECO:0007669"/>
    <property type="project" value="TreeGrafter"/>
</dbReference>
<feature type="binding site" evidence="8">
    <location>
        <position position="143"/>
    </location>
    <ligand>
        <name>Zn(2+)</name>
        <dbReference type="ChEBI" id="CHEBI:29105"/>
    </ligand>
</feature>
<evidence type="ECO:0000256" key="7">
    <source>
        <dbReference type="PROSITE-ProRule" id="PRU00309"/>
    </source>
</evidence>
<dbReference type="SMART" id="SM00868">
    <property type="entry name" value="zf-AD"/>
    <property type="match status" value="2"/>
</dbReference>
<dbReference type="PROSITE" id="PS50950">
    <property type="entry name" value="ZF_THAP"/>
    <property type="match status" value="1"/>
</dbReference>
<dbReference type="PROSITE" id="PS50157">
    <property type="entry name" value="ZINC_FINGER_C2H2_2"/>
    <property type="match status" value="4"/>
</dbReference>
<feature type="domain" description="C2H2-type" evidence="10">
    <location>
        <begin position="526"/>
        <end position="554"/>
    </location>
</feature>
<dbReference type="GO" id="GO:0003677">
    <property type="term" value="F:DNA binding"/>
    <property type="evidence" value="ECO:0007669"/>
    <property type="project" value="UniProtKB-UniRule"/>
</dbReference>
<dbReference type="Gene3D" id="3.40.1800.20">
    <property type="match status" value="1"/>
</dbReference>
<dbReference type="InterPro" id="IPR050688">
    <property type="entry name" value="Zinc_finger/UBP_domain"/>
</dbReference>
<dbReference type="PROSITE" id="PS00028">
    <property type="entry name" value="ZINC_FINGER_C2H2_1"/>
    <property type="match status" value="5"/>
</dbReference>
<organism evidence="13 14">
    <name type="scientific">Polypedilum vanderplanki</name>
    <name type="common">Sleeping chironomid midge</name>
    <dbReference type="NCBI Taxonomy" id="319348"/>
    <lineage>
        <taxon>Eukaryota</taxon>
        <taxon>Metazoa</taxon>
        <taxon>Ecdysozoa</taxon>
        <taxon>Arthropoda</taxon>
        <taxon>Hexapoda</taxon>
        <taxon>Insecta</taxon>
        <taxon>Pterygota</taxon>
        <taxon>Neoptera</taxon>
        <taxon>Endopterygota</taxon>
        <taxon>Diptera</taxon>
        <taxon>Nematocera</taxon>
        <taxon>Chironomoidea</taxon>
        <taxon>Chironomidae</taxon>
        <taxon>Chironominae</taxon>
        <taxon>Polypedilum</taxon>
        <taxon>Polypedilum</taxon>
    </lineage>
</organism>
<dbReference type="OrthoDB" id="7784405at2759"/>
<dbReference type="PANTHER" id="PTHR24403:SF67">
    <property type="entry name" value="FI01116P-RELATED"/>
    <property type="match status" value="1"/>
</dbReference>
<dbReference type="InterPro" id="IPR036236">
    <property type="entry name" value="Znf_C2H2_sf"/>
</dbReference>
<dbReference type="SUPFAM" id="SSF57716">
    <property type="entry name" value="Glucocorticoid receptor-like (DNA-binding domain)"/>
    <property type="match status" value="2"/>
</dbReference>
<evidence type="ECO:0000256" key="3">
    <source>
        <dbReference type="ARBA" id="ARBA00022771"/>
    </source>
</evidence>
<dbReference type="PANTHER" id="PTHR24403">
    <property type="entry name" value="ZINC FINGER PROTEIN"/>
    <property type="match status" value="1"/>
</dbReference>
<evidence type="ECO:0000256" key="2">
    <source>
        <dbReference type="ARBA" id="ARBA00022737"/>
    </source>
</evidence>
<dbReference type="InterPro" id="IPR006612">
    <property type="entry name" value="THAP_Znf"/>
</dbReference>
<dbReference type="SMART" id="SM00980">
    <property type="entry name" value="THAP"/>
    <property type="match status" value="1"/>
</dbReference>
<feature type="binding site" evidence="8">
    <location>
        <position position="140"/>
    </location>
    <ligand>
        <name>Zn(2+)</name>
        <dbReference type="ChEBI" id="CHEBI:29105"/>
    </ligand>
</feature>
<proteinExistence type="predicted"/>
<keyword evidence="14" id="KW-1185">Reference proteome</keyword>
<comment type="caution">
    <text evidence="13">The sequence shown here is derived from an EMBL/GenBank/DDBJ whole genome shotgun (WGS) entry which is preliminary data.</text>
</comment>
<dbReference type="Proteomes" id="UP001107558">
    <property type="component" value="Chromosome 4"/>
</dbReference>
<dbReference type="SMART" id="SM00692">
    <property type="entry name" value="DM3"/>
    <property type="match status" value="1"/>
</dbReference>
<evidence type="ECO:0000256" key="9">
    <source>
        <dbReference type="SAM" id="Coils"/>
    </source>
</evidence>
<feature type="binding site" evidence="8">
    <location>
        <position position="187"/>
    </location>
    <ligand>
        <name>Zn(2+)</name>
        <dbReference type="ChEBI" id="CHEBI:29105"/>
    </ligand>
</feature>
<evidence type="ECO:0000256" key="6">
    <source>
        <dbReference type="PROSITE-ProRule" id="PRU00042"/>
    </source>
</evidence>